<dbReference type="InterPro" id="IPR047153">
    <property type="entry name" value="TRIM45/56/19-like"/>
</dbReference>
<name>A0A8K0K4G8_LADFU</name>
<reference evidence="4" key="2">
    <citation type="submission" date="2017-10" db="EMBL/GenBank/DDBJ databases">
        <title>Ladona fulva Genome sequencing and assembly.</title>
        <authorList>
            <person name="Murali S."/>
            <person name="Richards S."/>
            <person name="Bandaranaike D."/>
            <person name="Bellair M."/>
            <person name="Blankenburg K."/>
            <person name="Chao H."/>
            <person name="Dinh H."/>
            <person name="Doddapaneni H."/>
            <person name="Dugan-Rocha S."/>
            <person name="Elkadiri S."/>
            <person name="Gnanaolivu R."/>
            <person name="Hernandez B."/>
            <person name="Skinner E."/>
            <person name="Javaid M."/>
            <person name="Lee S."/>
            <person name="Li M."/>
            <person name="Ming W."/>
            <person name="Munidasa M."/>
            <person name="Muniz J."/>
            <person name="Nguyen L."/>
            <person name="Hughes D."/>
            <person name="Osuji N."/>
            <person name="Pu L.-L."/>
            <person name="Puazo M."/>
            <person name="Qu C."/>
            <person name="Quiroz J."/>
            <person name="Raj R."/>
            <person name="Weissenberger G."/>
            <person name="Xin Y."/>
            <person name="Zou X."/>
            <person name="Han Y."/>
            <person name="Worley K."/>
            <person name="Muzny D."/>
            <person name="Gibbs R."/>
        </authorList>
    </citation>
    <scope>NUCLEOTIDE SEQUENCE</scope>
    <source>
        <strain evidence="4">Sampled in the wild</strain>
    </source>
</reference>
<feature type="compositionally biased region" description="Polar residues" evidence="2">
    <location>
        <begin position="364"/>
        <end position="374"/>
    </location>
</feature>
<dbReference type="GO" id="GO:0008270">
    <property type="term" value="F:zinc ion binding"/>
    <property type="evidence" value="ECO:0007669"/>
    <property type="project" value="UniProtKB-KW"/>
</dbReference>
<evidence type="ECO:0000256" key="2">
    <source>
        <dbReference type="SAM" id="MobiDB-lite"/>
    </source>
</evidence>
<evidence type="ECO:0000313" key="5">
    <source>
        <dbReference type="Proteomes" id="UP000792457"/>
    </source>
</evidence>
<sequence length="523" mass="57053">MYRSLTVVKSSTPPTSPPLQRKYASFRSGGPSPFAAFPWRKRSSITVANEGVILLLRCPTCGTETEVPTPPGVRRGSCTPAIASSAVSAAVATLPLHVVLQHRMYLAALNRKAQPTPRPKCDLCTTDATSRCTDCVLTLCALCAETHRRQRSTATHSLVLLPLDHTVTSRVSRVSMCPMHPNNAQRLFCGPCGKLACRACPCATSSGNHRCEPVAHAARNWAAPAVRTALEKARPYAENACASVHGLRHIEQRVQMRTAQVEEEVDCFVDSWIRSLEEHRRVLHAEARRARDSKLEALRSRRMGLERRAESISVAVRFADELLTEATDAELLGLAGPLIRRLEWCRASAEAAGSGGGRGTSRSPFSASPGEQSSATSLQFLPAERAGSINGHEMYGVVTAQTVCPAKCRIFAEGLANCRQHRKTEVIVVTRDSEDQPIGHGGEQVVAELRYRDASHRVVLLQYMPGQSGLIQAFFIAAHFVPVMEIKKLHVHVEERCQEDTKDVVMVILDILVVGIGHAVGMC</sequence>
<dbReference type="OrthoDB" id="8196779at2759"/>
<dbReference type="Gene3D" id="3.30.160.60">
    <property type="entry name" value="Classic Zinc Finger"/>
    <property type="match status" value="1"/>
</dbReference>
<protein>
    <recommendedName>
        <fullName evidence="3">B box-type domain-containing protein</fullName>
    </recommendedName>
</protein>
<dbReference type="AlphaFoldDB" id="A0A8K0K4G8"/>
<accession>A0A8K0K4G8</accession>
<keyword evidence="1" id="KW-0863">Zinc-finger</keyword>
<evidence type="ECO:0000256" key="1">
    <source>
        <dbReference type="PROSITE-ProRule" id="PRU00024"/>
    </source>
</evidence>
<keyword evidence="5" id="KW-1185">Reference proteome</keyword>
<dbReference type="PANTHER" id="PTHR25462:SF291">
    <property type="entry name" value="E3 UBIQUITIN-PROTEIN LIGASE TRIM45"/>
    <property type="match status" value="1"/>
</dbReference>
<evidence type="ECO:0000313" key="4">
    <source>
        <dbReference type="EMBL" id="KAG8227517.1"/>
    </source>
</evidence>
<reference evidence="4" key="1">
    <citation type="submission" date="2013-04" db="EMBL/GenBank/DDBJ databases">
        <authorList>
            <person name="Qu J."/>
            <person name="Murali S.C."/>
            <person name="Bandaranaike D."/>
            <person name="Bellair M."/>
            <person name="Blankenburg K."/>
            <person name="Chao H."/>
            <person name="Dinh H."/>
            <person name="Doddapaneni H."/>
            <person name="Downs B."/>
            <person name="Dugan-Rocha S."/>
            <person name="Elkadiri S."/>
            <person name="Gnanaolivu R.D."/>
            <person name="Hernandez B."/>
            <person name="Javaid M."/>
            <person name="Jayaseelan J.C."/>
            <person name="Lee S."/>
            <person name="Li M."/>
            <person name="Ming W."/>
            <person name="Munidasa M."/>
            <person name="Muniz J."/>
            <person name="Nguyen L."/>
            <person name="Ongeri F."/>
            <person name="Osuji N."/>
            <person name="Pu L.-L."/>
            <person name="Puazo M."/>
            <person name="Qu C."/>
            <person name="Quiroz J."/>
            <person name="Raj R."/>
            <person name="Weissenberger G."/>
            <person name="Xin Y."/>
            <person name="Zou X."/>
            <person name="Han Y."/>
            <person name="Richards S."/>
            <person name="Worley K."/>
            <person name="Muzny D."/>
            <person name="Gibbs R."/>
        </authorList>
    </citation>
    <scope>NUCLEOTIDE SEQUENCE</scope>
    <source>
        <strain evidence="4">Sampled in the wild</strain>
    </source>
</reference>
<dbReference type="Gene3D" id="2.60.40.10">
    <property type="entry name" value="Immunoglobulins"/>
    <property type="match status" value="1"/>
</dbReference>
<dbReference type="InterPro" id="IPR013783">
    <property type="entry name" value="Ig-like_fold"/>
</dbReference>
<organism evidence="4 5">
    <name type="scientific">Ladona fulva</name>
    <name type="common">Scarce chaser dragonfly</name>
    <name type="synonym">Libellula fulva</name>
    <dbReference type="NCBI Taxonomy" id="123851"/>
    <lineage>
        <taxon>Eukaryota</taxon>
        <taxon>Metazoa</taxon>
        <taxon>Ecdysozoa</taxon>
        <taxon>Arthropoda</taxon>
        <taxon>Hexapoda</taxon>
        <taxon>Insecta</taxon>
        <taxon>Pterygota</taxon>
        <taxon>Palaeoptera</taxon>
        <taxon>Odonata</taxon>
        <taxon>Epiprocta</taxon>
        <taxon>Anisoptera</taxon>
        <taxon>Libelluloidea</taxon>
        <taxon>Libellulidae</taxon>
        <taxon>Ladona</taxon>
    </lineage>
</organism>
<dbReference type="SUPFAM" id="SSF57845">
    <property type="entry name" value="B-box zinc-binding domain"/>
    <property type="match status" value="1"/>
</dbReference>
<dbReference type="InterPro" id="IPR000315">
    <property type="entry name" value="Znf_B-box"/>
</dbReference>
<dbReference type="EMBL" id="KZ308325">
    <property type="protein sequence ID" value="KAG8227517.1"/>
    <property type="molecule type" value="Genomic_DNA"/>
</dbReference>
<evidence type="ECO:0000259" key="3">
    <source>
        <dbReference type="PROSITE" id="PS50119"/>
    </source>
</evidence>
<dbReference type="PANTHER" id="PTHR25462">
    <property type="entry name" value="BONUS, ISOFORM C-RELATED"/>
    <property type="match status" value="1"/>
</dbReference>
<feature type="region of interest" description="Disordered" evidence="2">
    <location>
        <begin position="351"/>
        <end position="374"/>
    </location>
</feature>
<keyword evidence="1" id="KW-0479">Metal-binding</keyword>
<proteinExistence type="predicted"/>
<feature type="compositionally biased region" description="Low complexity" evidence="2">
    <location>
        <begin position="1"/>
        <end position="13"/>
    </location>
</feature>
<feature type="domain" description="B box-type" evidence="3">
    <location>
        <begin position="172"/>
        <end position="214"/>
    </location>
</feature>
<keyword evidence="1" id="KW-0862">Zinc</keyword>
<dbReference type="Proteomes" id="UP000792457">
    <property type="component" value="Unassembled WGS sequence"/>
</dbReference>
<dbReference type="PROSITE" id="PS50119">
    <property type="entry name" value="ZF_BBOX"/>
    <property type="match status" value="1"/>
</dbReference>
<dbReference type="GO" id="GO:0061630">
    <property type="term" value="F:ubiquitin protein ligase activity"/>
    <property type="evidence" value="ECO:0007669"/>
    <property type="project" value="TreeGrafter"/>
</dbReference>
<gene>
    <name evidence="4" type="ORF">J437_LFUL002406</name>
</gene>
<feature type="region of interest" description="Disordered" evidence="2">
    <location>
        <begin position="1"/>
        <end position="21"/>
    </location>
</feature>
<comment type="caution">
    <text evidence="4">The sequence shown here is derived from an EMBL/GenBank/DDBJ whole genome shotgun (WGS) entry which is preliminary data.</text>
</comment>